<comment type="caution">
    <text evidence="4">The sequence shown here is derived from an EMBL/GenBank/DDBJ whole genome shotgun (WGS) entry which is preliminary data.</text>
</comment>
<dbReference type="InterPro" id="IPR002371">
    <property type="entry name" value="FlgK"/>
</dbReference>
<feature type="domain" description="Flagellar basal-body/hook protein C-terminal" evidence="3">
    <location>
        <begin position="97"/>
        <end position="135"/>
    </location>
</feature>
<dbReference type="PANTHER" id="PTHR30033:SF1">
    <property type="entry name" value="FLAGELLAR HOOK-ASSOCIATED PROTEIN 1"/>
    <property type="match status" value="1"/>
</dbReference>
<dbReference type="GO" id="GO:0009424">
    <property type="term" value="C:bacterial-type flagellum hook"/>
    <property type="evidence" value="ECO:0007669"/>
    <property type="project" value="InterPro"/>
</dbReference>
<reference evidence="4" key="2">
    <citation type="submission" date="2021-04" db="EMBL/GenBank/DDBJ databases">
        <authorList>
            <person name="Gilroy R."/>
        </authorList>
    </citation>
    <scope>NUCLEOTIDE SEQUENCE</scope>
    <source>
        <strain evidence="4">5032</strain>
    </source>
</reference>
<dbReference type="Pfam" id="PF00460">
    <property type="entry name" value="Flg_bb_rod"/>
    <property type="match status" value="1"/>
</dbReference>
<dbReference type="EMBL" id="DWZD01000044">
    <property type="protein sequence ID" value="HJA79447.1"/>
    <property type="molecule type" value="Genomic_DNA"/>
</dbReference>
<protein>
    <submittedName>
        <fullName evidence="4">Flagellar basal body protein</fullName>
    </submittedName>
</protein>
<accession>A0A9D2HNK8</accession>
<evidence type="ECO:0000313" key="5">
    <source>
        <dbReference type="Proteomes" id="UP000823821"/>
    </source>
</evidence>
<keyword evidence="4" id="KW-0282">Flagellum</keyword>
<feature type="domain" description="Flagellar basal body rod protein N-terminal" evidence="2">
    <location>
        <begin position="8"/>
        <end position="36"/>
    </location>
</feature>
<sequence length="137" mass="14447">MSISSSMHIGASALTAFGADMQTVAHNVANVNTAGFNPQRAAFADVSGNRGTRLDTVFQGGGLAGQEGTRISYEELRQRARDMGADAGTPLESLFPSGTSLEREMANLVELPHTYEANAQVVRTADDMLGVILDMTA</sequence>
<comment type="similarity">
    <text evidence="1">Belongs to the flagella basal body rod proteins family.</text>
</comment>
<dbReference type="Proteomes" id="UP000823821">
    <property type="component" value="Unassembled WGS sequence"/>
</dbReference>
<gene>
    <name evidence="4" type="ORF">H9784_07780</name>
</gene>
<keyword evidence="4" id="KW-0966">Cell projection</keyword>
<evidence type="ECO:0000259" key="3">
    <source>
        <dbReference type="Pfam" id="PF06429"/>
    </source>
</evidence>
<dbReference type="InterPro" id="IPR001444">
    <property type="entry name" value="Flag_bb_rod_N"/>
</dbReference>
<proteinExistence type="inferred from homology"/>
<dbReference type="Pfam" id="PF06429">
    <property type="entry name" value="Flg_bbr_C"/>
    <property type="match status" value="1"/>
</dbReference>
<evidence type="ECO:0000313" key="4">
    <source>
        <dbReference type="EMBL" id="HJA79447.1"/>
    </source>
</evidence>
<dbReference type="AlphaFoldDB" id="A0A9D2HNK8"/>
<keyword evidence="4" id="KW-0969">Cilium</keyword>
<evidence type="ECO:0000256" key="1">
    <source>
        <dbReference type="ARBA" id="ARBA00009677"/>
    </source>
</evidence>
<dbReference type="PANTHER" id="PTHR30033">
    <property type="entry name" value="FLAGELLAR HOOK-ASSOCIATED PROTEIN 1"/>
    <property type="match status" value="1"/>
</dbReference>
<dbReference type="GO" id="GO:0005198">
    <property type="term" value="F:structural molecule activity"/>
    <property type="evidence" value="ECO:0007669"/>
    <property type="project" value="InterPro"/>
</dbReference>
<dbReference type="InterPro" id="IPR010930">
    <property type="entry name" value="Flg_bb/hook_C_dom"/>
</dbReference>
<organism evidence="4 5">
    <name type="scientific">Candidatus Desulfovibrio intestinavium</name>
    <dbReference type="NCBI Taxonomy" id="2838534"/>
    <lineage>
        <taxon>Bacteria</taxon>
        <taxon>Pseudomonadati</taxon>
        <taxon>Thermodesulfobacteriota</taxon>
        <taxon>Desulfovibrionia</taxon>
        <taxon>Desulfovibrionales</taxon>
        <taxon>Desulfovibrionaceae</taxon>
        <taxon>Desulfovibrio</taxon>
    </lineage>
</organism>
<reference evidence="4" key="1">
    <citation type="journal article" date="2021" name="PeerJ">
        <title>Extensive microbial diversity within the chicken gut microbiome revealed by metagenomics and culture.</title>
        <authorList>
            <person name="Gilroy R."/>
            <person name="Ravi A."/>
            <person name="Getino M."/>
            <person name="Pursley I."/>
            <person name="Horton D.L."/>
            <person name="Alikhan N.F."/>
            <person name="Baker D."/>
            <person name="Gharbi K."/>
            <person name="Hall N."/>
            <person name="Watson M."/>
            <person name="Adriaenssens E.M."/>
            <person name="Foster-Nyarko E."/>
            <person name="Jarju S."/>
            <person name="Secka A."/>
            <person name="Antonio M."/>
            <person name="Oren A."/>
            <person name="Chaudhuri R.R."/>
            <person name="La Ragione R."/>
            <person name="Hildebrand F."/>
            <person name="Pallen M.J."/>
        </authorList>
    </citation>
    <scope>NUCLEOTIDE SEQUENCE</scope>
    <source>
        <strain evidence="4">5032</strain>
    </source>
</reference>
<dbReference type="GO" id="GO:0044780">
    <property type="term" value="P:bacterial-type flagellum assembly"/>
    <property type="evidence" value="ECO:0007669"/>
    <property type="project" value="InterPro"/>
</dbReference>
<evidence type="ECO:0000259" key="2">
    <source>
        <dbReference type="Pfam" id="PF00460"/>
    </source>
</evidence>
<name>A0A9D2HNK8_9BACT</name>